<comment type="caution">
    <text evidence="3">The sequence shown here is derived from an EMBL/GenBank/DDBJ whole genome shotgun (WGS) entry which is preliminary data.</text>
</comment>
<dbReference type="Gene3D" id="2.60.40.10">
    <property type="entry name" value="Immunoglobulins"/>
    <property type="match status" value="1"/>
</dbReference>
<evidence type="ECO:0000259" key="2">
    <source>
        <dbReference type="Pfam" id="PF16586"/>
    </source>
</evidence>
<name>A0AAW6TVE5_9BACT</name>
<feature type="domain" description="DUF5060" evidence="2">
    <location>
        <begin position="59"/>
        <end position="141"/>
    </location>
</feature>
<dbReference type="Pfam" id="PF16586">
    <property type="entry name" value="DUF5060"/>
    <property type="match status" value="1"/>
</dbReference>
<dbReference type="Proteomes" id="UP001431776">
    <property type="component" value="Unassembled WGS sequence"/>
</dbReference>
<feature type="domain" description="Putative collagen-binding" evidence="1">
    <location>
        <begin position="544"/>
        <end position="620"/>
    </location>
</feature>
<keyword evidence="4" id="KW-1185">Reference proteome</keyword>
<dbReference type="RefSeq" id="WP_349245008.1">
    <property type="nucleotide sequence ID" value="NZ_JASCXX010000011.1"/>
</dbReference>
<proteinExistence type="predicted"/>
<evidence type="ECO:0000313" key="4">
    <source>
        <dbReference type="Proteomes" id="UP001431776"/>
    </source>
</evidence>
<reference evidence="3" key="1">
    <citation type="submission" date="2023-05" db="EMBL/GenBank/DDBJ databases">
        <title>Anaerotaeda fermentans gen. nov., sp. nov., a novel anaerobic planctomycete of the new family within the order Sedimentisphaerales isolated from Taman Peninsula, Russia.</title>
        <authorList>
            <person name="Khomyakova M.A."/>
            <person name="Merkel A.Y."/>
            <person name="Slobodkin A.I."/>
        </authorList>
    </citation>
    <scope>NUCLEOTIDE SEQUENCE</scope>
    <source>
        <strain evidence="3">M17dextr</strain>
    </source>
</reference>
<dbReference type="Pfam" id="PF12904">
    <property type="entry name" value="Collagen_bind_2"/>
    <property type="match status" value="1"/>
</dbReference>
<accession>A0AAW6TVE5</accession>
<gene>
    <name evidence="3" type="ORF">QJ522_11160</name>
</gene>
<dbReference type="InterPro" id="IPR013783">
    <property type="entry name" value="Ig-like_fold"/>
</dbReference>
<protein>
    <submittedName>
        <fullName evidence="3">DUF5060 domain-containing protein</fullName>
    </submittedName>
</protein>
<organism evidence="3 4">
    <name type="scientific">Anaerobaca lacustris</name>
    <dbReference type="NCBI Taxonomy" id="3044600"/>
    <lineage>
        <taxon>Bacteria</taxon>
        <taxon>Pseudomonadati</taxon>
        <taxon>Planctomycetota</taxon>
        <taxon>Phycisphaerae</taxon>
        <taxon>Sedimentisphaerales</taxon>
        <taxon>Anaerobacaceae</taxon>
        <taxon>Anaerobaca</taxon>
    </lineage>
</organism>
<dbReference type="InterPro" id="IPR032260">
    <property type="entry name" value="DUF5060"/>
</dbReference>
<dbReference type="EMBL" id="JASCXX010000011">
    <property type="protein sequence ID" value="MDI6449603.1"/>
    <property type="molecule type" value="Genomic_DNA"/>
</dbReference>
<dbReference type="InterPro" id="IPR024749">
    <property type="entry name" value="Collagen-bd_put"/>
</dbReference>
<dbReference type="AlphaFoldDB" id="A0AAW6TVE5"/>
<sequence length="634" mass="70737">MELHGDCGLGVVGRGCAASARSESQGTKGLCGAFLVCLVLAAGCATSPQEPQVVVSGEFKQWHTVTLTFEGPQTSESAEPNPFLDYRLNVVFCRGDRQYLVPGYYAADGHAAHTGTDSGNRWRVHFVPDEMGLWTYTASFRTGTDIAVITDPNAGAPAAFDGATGSFLVGPSDKLSPDLRARGLLRYTGQRYLQFAQTGESFLKAGAGSPENFLAYADFDGTYGASDRRQQGAATAPAFLHRYEPHLQDWCDGDPTWKDGKGKAIIGALNYLAAKGMNSVGFLTYNIDGGDGQDVWMWTSPQEKHRFDCSKLDQWEIVFSHMDRLGLMLHIVTQEAGNDRVLDGGELGRQRKLYYRELIARFSHHLALVWNLGKENTNTDIQRKAFCKYIRDIDPYDHPIVYRAAAGRHDEVYGPLLDFPDFEGLSLQTNNTHTQTTRWLDASKQAGRQWFVWLDEIGPARTGVKPDNDDPLHDEVRTRYLWPNLMAGGAGVEWTFDHRFAHNHLNCESWRSRDRLWDQTRYAVEFLRDLPFARMNRHDDLTSAEDDYCLAEPGTMYAIYLPSGGTTDLDLGATTETFRIRWFDPRRGGLLQAGTLALTAGPGVVNIGQSATDSDRDWVALIVRSSLQRSDRYR</sequence>
<evidence type="ECO:0000259" key="1">
    <source>
        <dbReference type="Pfam" id="PF12904"/>
    </source>
</evidence>
<evidence type="ECO:0000313" key="3">
    <source>
        <dbReference type="EMBL" id="MDI6449603.1"/>
    </source>
</evidence>
<dbReference type="Gene3D" id="3.20.20.80">
    <property type="entry name" value="Glycosidases"/>
    <property type="match status" value="1"/>
</dbReference>